<dbReference type="Proteomes" id="UP000503482">
    <property type="component" value="Chromosome"/>
</dbReference>
<keyword evidence="3" id="KW-1185">Reference proteome</keyword>
<sequence>MYLNKIIVIRAIEPLFYYAYKGSFLNALMITLENEIYLFKNFKNTNRKIFISIKIIIKFLSQLIYIFL</sequence>
<protein>
    <submittedName>
        <fullName evidence="2">Uncharacterized protein</fullName>
    </submittedName>
</protein>
<accession>A0AAE7B7T4</accession>
<evidence type="ECO:0000256" key="1">
    <source>
        <dbReference type="SAM" id="Phobius"/>
    </source>
</evidence>
<dbReference type="KEGG" id="avp:AVENP_1434"/>
<dbReference type="AlphaFoldDB" id="A0AAE7B7T4"/>
<reference evidence="2 3" key="1">
    <citation type="submission" date="2020-05" db="EMBL/GenBank/DDBJ databases">
        <title>Complete genome sequencing of Campylobacter and Arcobacter type strains.</title>
        <authorList>
            <person name="Miller W.G."/>
            <person name="Yee E."/>
        </authorList>
    </citation>
    <scope>NUCLEOTIDE SEQUENCE [LARGE SCALE GENOMIC DNA]</scope>
    <source>
        <strain evidence="2 3">LMG 26156</strain>
    </source>
</reference>
<name>A0AAE7B7T4_9BACT</name>
<evidence type="ECO:0000313" key="2">
    <source>
        <dbReference type="EMBL" id="QKF66988.1"/>
    </source>
</evidence>
<keyword evidence="1" id="KW-0812">Transmembrane</keyword>
<gene>
    <name evidence="2" type="ORF">AVENP_1434</name>
</gene>
<proteinExistence type="predicted"/>
<dbReference type="EMBL" id="CP053840">
    <property type="protein sequence ID" value="QKF66988.1"/>
    <property type="molecule type" value="Genomic_DNA"/>
</dbReference>
<organism evidence="2 3">
    <name type="scientific">Arcobacter venerupis</name>
    <dbReference type="NCBI Taxonomy" id="1054033"/>
    <lineage>
        <taxon>Bacteria</taxon>
        <taxon>Pseudomonadati</taxon>
        <taxon>Campylobacterota</taxon>
        <taxon>Epsilonproteobacteria</taxon>
        <taxon>Campylobacterales</taxon>
        <taxon>Arcobacteraceae</taxon>
        <taxon>Arcobacter</taxon>
    </lineage>
</organism>
<feature type="transmembrane region" description="Helical" evidence="1">
    <location>
        <begin position="49"/>
        <end position="67"/>
    </location>
</feature>
<keyword evidence="1" id="KW-0472">Membrane</keyword>
<keyword evidence="1" id="KW-1133">Transmembrane helix</keyword>
<evidence type="ECO:0000313" key="3">
    <source>
        <dbReference type="Proteomes" id="UP000503482"/>
    </source>
</evidence>